<evidence type="ECO:0000313" key="2">
    <source>
        <dbReference type="Proteomes" id="UP000824366"/>
    </source>
</evidence>
<organism evidence="1 2">
    <name type="scientific">Rhodoferax lithotrophicus</name>
    <dbReference type="NCBI Taxonomy" id="2798804"/>
    <lineage>
        <taxon>Bacteria</taxon>
        <taxon>Pseudomonadati</taxon>
        <taxon>Pseudomonadota</taxon>
        <taxon>Betaproteobacteria</taxon>
        <taxon>Burkholderiales</taxon>
        <taxon>Comamonadaceae</taxon>
        <taxon>Rhodoferax</taxon>
    </lineage>
</organism>
<accession>A0ABN6D2T8</accession>
<dbReference type="EMBL" id="AP024238">
    <property type="protein sequence ID" value="BCO25798.1"/>
    <property type="molecule type" value="Genomic_DNA"/>
</dbReference>
<dbReference type="Proteomes" id="UP000824366">
    <property type="component" value="Chromosome"/>
</dbReference>
<protein>
    <submittedName>
        <fullName evidence="1">Uncharacterized protein</fullName>
    </submittedName>
</protein>
<sequence length="73" mass="8027">MNNQPNTDAIHVAEKLHHATSLALAQPFDLARSLYAMAVRLGLIENSLLSSARFGRDISSLEKLTLGPWARQV</sequence>
<evidence type="ECO:0000313" key="1">
    <source>
        <dbReference type="EMBL" id="BCO25798.1"/>
    </source>
</evidence>
<proteinExistence type="predicted"/>
<reference evidence="1 2" key="1">
    <citation type="journal article" date="2021" name="Microbiol. Spectr.">
        <title>A Single Bacterium Capable of Oxidation and Reduction of Iron at Circumneutral pH.</title>
        <authorList>
            <person name="Kato S."/>
            <person name="Ohkuma M."/>
        </authorList>
    </citation>
    <scope>NUCLEOTIDE SEQUENCE [LARGE SCALE GENOMIC DNA]</scope>
    <source>
        <strain evidence="1 2">MIZ03</strain>
    </source>
</reference>
<keyword evidence="2" id="KW-1185">Reference proteome</keyword>
<gene>
    <name evidence="1" type="ORF">MIZ03_0677</name>
</gene>
<name>A0ABN6D2T8_9BURK</name>